<dbReference type="PIRSF" id="PIRSF012508">
    <property type="entry name" value="YerC"/>
    <property type="match status" value="1"/>
</dbReference>
<dbReference type="Gene3D" id="1.10.1270.10">
    <property type="entry name" value="TrpR-like"/>
    <property type="match status" value="1"/>
</dbReference>
<evidence type="ECO:0000313" key="2">
    <source>
        <dbReference type="Proteomes" id="UP000320948"/>
    </source>
</evidence>
<reference evidence="1 2" key="1">
    <citation type="journal article" date="2017" name="Nat. Commun.">
        <title>In situ click chemistry generation of cyclooxygenase-2 inhibitors.</title>
        <authorList>
            <person name="Bhardwaj A."/>
            <person name="Kaur J."/>
            <person name="Wuest M."/>
            <person name="Wuest F."/>
        </authorList>
    </citation>
    <scope>NUCLEOTIDE SEQUENCE [LARGE SCALE GENOMIC DNA]</scope>
    <source>
        <strain evidence="1">S2_018_000_R2_106</strain>
    </source>
</reference>
<dbReference type="GO" id="GO:0043565">
    <property type="term" value="F:sequence-specific DNA binding"/>
    <property type="evidence" value="ECO:0007669"/>
    <property type="project" value="InterPro"/>
</dbReference>
<accession>A0A6N4RFA5</accession>
<comment type="caution">
    <text evidence="1">The sequence shown here is derived from an EMBL/GenBank/DDBJ whole genome shotgun (WGS) entry which is preliminary data.</text>
</comment>
<sequence length="102" mass="11182">MKKDLTHHQASESDLYAAFLMLETEEEVKAFLADLCTPTEVAAFADRWHAARLLHQGLSQRDVASRTGIALATVTRVARFLSRGNGGYLSIIRRGAKPNVAA</sequence>
<organism evidence="1 2">
    <name type="scientific">Blastochloris viridis</name>
    <name type="common">Rhodopseudomonas viridis</name>
    <dbReference type="NCBI Taxonomy" id="1079"/>
    <lineage>
        <taxon>Bacteria</taxon>
        <taxon>Pseudomonadati</taxon>
        <taxon>Pseudomonadota</taxon>
        <taxon>Alphaproteobacteria</taxon>
        <taxon>Hyphomicrobiales</taxon>
        <taxon>Blastochloridaceae</taxon>
        <taxon>Blastochloris</taxon>
    </lineage>
</organism>
<gene>
    <name evidence="1" type="ORF">DI628_04100</name>
</gene>
<dbReference type="InterPro" id="IPR038116">
    <property type="entry name" value="TrpR-like_sf"/>
</dbReference>
<dbReference type="Pfam" id="PF01371">
    <property type="entry name" value="Trp_repressor"/>
    <property type="match status" value="1"/>
</dbReference>
<dbReference type="InterPro" id="IPR013368">
    <property type="entry name" value="YecD_YerC"/>
</dbReference>
<evidence type="ECO:0000313" key="1">
    <source>
        <dbReference type="EMBL" id="TKW61808.1"/>
    </source>
</evidence>
<dbReference type="AlphaFoldDB" id="A0A6N4RFA5"/>
<dbReference type="PANTHER" id="PTHR40080:SF1">
    <property type="entry name" value="TRPR-LIKE PROTEIN YERC_YECD"/>
    <property type="match status" value="1"/>
</dbReference>
<name>A0A6N4RFA5_BLAVI</name>
<dbReference type="Proteomes" id="UP000320948">
    <property type="component" value="Unassembled WGS sequence"/>
</dbReference>
<dbReference type="NCBIfam" id="TIGR02531">
    <property type="entry name" value="yecD_yerC"/>
    <property type="match status" value="1"/>
</dbReference>
<dbReference type="InterPro" id="IPR010921">
    <property type="entry name" value="Trp_repressor/repl_initiator"/>
</dbReference>
<proteinExistence type="predicted"/>
<protein>
    <submittedName>
        <fullName evidence="1">Uncharacterized protein</fullName>
    </submittedName>
</protein>
<dbReference type="SUPFAM" id="SSF48295">
    <property type="entry name" value="TrpR-like"/>
    <property type="match status" value="1"/>
</dbReference>
<dbReference type="PANTHER" id="PTHR40080">
    <property type="entry name" value="LMO1763 PROTEIN"/>
    <property type="match status" value="1"/>
</dbReference>
<dbReference type="GO" id="GO:0003700">
    <property type="term" value="F:DNA-binding transcription factor activity"/>
    <property type="evidence" value="ECO:0007669"/>
    <property type="project" value="InterPro"/>
</dbReference>
<dbReference type="EMBL" id="VAFM01000001">
    <property type="protein sequence ID" value="TKW61808.1"/>
    <property type="molecule type" value="Genomic_DNA"/>
</dbReference>
<dbReference type="InterPro" id="IPR000831">
    <property type="entry name" value="Trp_repress"/>
</dbReference>